<dbReference type="KEGG" id="tra:Trad_1365"/>
<proteinExistence type="predicted"/>
<reference evidence="2" key="1">
    <citation type="submission" date="2010-05" db="EMBL/GenBank/DDBJ databases">
        <title>The complete genome of Truepera radiovictris DSM 17093.</title>
        <authorList>
            <consortium name="US DOE Joint Genome Institute (JGI-PGF)"/>
            <person name="Lucas S."/>
            <person name="Copeland A."/>
            <person name="Lapidus A."/>
            <person name="Glavina del Rio T."/>
            <person name="Dalin E."/>
            <person name="Tice H."/>
            <person name="Bruce D."/>
            <person name="Goodwin L."/>
            <person name="Pitluck S."/>
            <person name="Kyrpides N."/>
            <person name="Mavromatis K."/>
            <person name="Ovchinnikova G."/>
            <person name="Munk A.C."/>
            <person name="Detter J.C."/>
            <person name="Han C."/>
            <person name="Tapia R."/>
            <person name="Land M."/>
            <person name="Hauser L."/>
            <person name="Markowitz V."/>
            <person name="Cheng J.-F."/>
            <person name="Hugenholtz P."/>
            <person name="Woyke T."/>
            <person name="Wu D."/>
            <person name="Tindall B."/>
            <person name="Pomrenke H.G."/>
            <person name="Brambilla E."/>
            <person name="Klenk H.-P."/>
            <person name="Eisen J.A."/>
        </authorList>
    </citation>
    <scope>NUCLEOTIDE SEQUENCE [LARGE SCALE GENOMIC DNA]</scope>
    <source>
        <strain evidence="2">DSM 17093 / CIP 108686 / LMG 22925 / RQ-24</strain>
    </source>
</reference>
<name>D7CWX9_TRURR</name>
<dbReference type="RefSeq" id="WP_013177857.1">
    <property type="nucleotide sequence ID" value="NC_014221.1"/>
</dbReference>
<dbReference type="Proteomes" id="UP000000379">
    <property type="component" value="Chromosome"/>
</dbReference>
<evidence type="ECO:0000313" key="1">
    <source>
        <dbReference type="EMBL" id="ADI14487.1"/>
    </source>
</evidence>
<dbReference type="HOGENOM" id="CLU_2721127_0_0_0"/>
<organism evidence="1 2">
    <name type="scientific">Truepera radiovictrix (strain DSM 17093 / CIP 108686 / LMG 22925 / RQ-24)</name>
    <dbReference type="NCBI Taxonomy" id="649638"/>
    <lineage>
        <taxon>Bacteria</taxon>
        <taxon>Thermotogati</taxon>
        <taxon>Deinococcota</taxon>
        <taxon>Deinococci</taxon>
        <taxon>Trueperales</taxon>
        <taxon>Trueperaceae</taxon>
        <taxon>Truepera</taxon>
    </lineage>
</organism>
<evidence type="ECO:0000313" key="2">
    <source>
        <dbReference type="Proteomes" id="UP000000379"/>
    </source>
</evidence>
<dbReference type="EMBL" id="CP002049">
    <property type="protein sequence ID" value="ADI14487.1"/>
    <property type="molecule type" value="Genomic_DNA"/>
</dbReference>
<gene>
    <name evidence="1" type="ordered locus">Trad_1365</name>
</gene>
<dbReference type="AlphaFoldDB" id="D7CWX9"/>
<reference evidence="1 2" key="2">
    <citation type="journal article" date="2011" name="Stand. Genomic Sci.">
        <title>Complete genome sequence of Truepera radiovictrix type strain (RQ-24).</title>
        <authorList>
            <person name="Ivanova N."/>
            <person name="Rohde C."/>
            <person name="Munk C."/>
            <person name="Nolan M."/>
            <person name="Lucas S."/>
            <person name="Del Rio T.G."/>
            <person name="Tice H."/>
            <person name="Deshpande S."/>
            <person name="Cheng J.F."/>
            <person name="Tapia R."/>
            <person name="Han C."/>
            <person name="Goodwin L."/>
            <person name="Pitluck S."/>
            <person name="Liolios K."/>
            <person name="Mavromatis K."/>
            <person name="Mikhailova N."/>
            <person name="Pati A."/>
            <person name="Chen A."/>
            <person name="Palaniappan K."/>
            <person name="Land M."/>
            <person name="Hauser L."/>
            <person name="Chang Y.J."/>
            <person name="Jeffries C.D."/>
            <person name="Brambilla E."/>
            <person name="Rohde M."/>
            <person name="Goker M."/>
            <person name="Tindall B.J."/>
            <person name="Woyke T."/>
            <person name="Bristow J."/>
            <person name="Eisen J.A."/>
            <person name="Markowitz V."/>
            <person name="Hugenholtz P."/>
            <person name="Kyrpides N.C."/>
            <person name="Klenk H.P."/>
            <person name="Lapidus A."/>
        </authorList>
    </citation>
    <scope>NUCLEOTIDE SEQUENCE [LARGE SCALE GENOMIC DNA]</scope>
    <source>
        <strain evidence="2">DSM 17093 / CIP 108686 / LMG 22925 / RQ-24</strain>
    </source>
</reference>
<accession>D7CWX9</accession>
<keyword evidence="2" id="KW-1185">Reference proteome</keyword>
<protein>
    <submittedName>
        <fullName evidence="1">Phosphoserine phosphatase</fullName>
    </submittedName>
</protein>
<sequence length="72" mass="8379">MYAKRYFVARIFADYDAAIQTVEMVDEYSDPDRAERGRRAFHGELPENTLLLVTSGPTWREAEQELRARLGE</sequence>